<dbReference type="AlphaFoldDB" id="A0A078G1Y7"/>
<dbReference type="PANTHER" id="PTHR22100">
    <property type="entry name" value="WINGS APART-LIKE PROTEIN HOMOLOG"/>
    <property type="match status" value="1"/>
</dbReference>
<dbReference type="InterPro" id="IPR022771">
    <property type="entry name" value="WAPL_C"/>
</dbReference>
<keyword evidence="5" id="KW-1185">Reference proteome</keyword>
<feature type="region of interest" description="Disordered" evidence="2">
    <location>
        <begin position="1"/>
        <end position="76"/>
    </location>
</feature>
<dbReference type="SUPFAM" id="SSF48371">
    <property type="entry name" value="ARM repeat"/>
    <property type="match status" value="1"/>
</dbReference>
<evidence type="ECO:0000313" key="4">
    <source>
        <dbReference type="EMBL" id="CDY19336.1"/>
    </source>
</evidence>
<organism evidence="4 5">
    <name type="scientific">Brassica napus</name>
    <name type="common">Rape</name>
    <dbReference type="NCBI Taxonomy" id="3708"/>
    <lineage>
        <taxon>Eukaryota</taxon>
        <taxon>Viridiplantae</taxon>
        <taxon>Streptophyta</taxon>
        <taxon>Embryophyta</taxon>
        <taxon>Tracheophyta</taxon>
        <taxon>Spermatophyta</taxon>
        <taxon>Magnoliopsida</taxon>
        <taxon>eudicotyledons</taxon>
        <taxon>Gunneridae</taxon>
        <taxon>Pentapetalae</taxon>
        <taxon>rosids</taxon>
        <taxon>malvids</taxon>
        <taxon>Brassicales</taxon>
        <taxon>Brassicaceae</taxon>
        <taxon>Brassiceae</taxon>
        <taxon>Brassica</taxon>
    </lineage>
</organism>
<reference evidence="4 5" key="1">
    <citation type="journal article" date="2014" name="Science">
        <title>Plant genetics. Early allopolyploid evolution in the post-Neolithic Brassica napus oilseed genome.</title>
        <authorList>
            <person name="Chalhoub B."/>
            <person name="Denoeud F."/>
            <person name="Liu S."/>
            <person name="Parkin I.A."/>
            <person name="Tang H."/>
            <person name="Wang X."/>
            <person name="Chiquet J."/>
            <person name="Belcram H."/>
            <person name="Tong C."/>
            <person name="Samans B."/>
            <person name="Correa M."/>
            <person name="Da Silva C."/>
            <person name="Just J."/>
            <person name="Falentin C."/>
            <person name="Koh C.S."/>
            <person name="Le Clainche I."/>
            <person name="Bernard M."/>
            <person name="Bento P."/>
            <person name="Noel B."/>
            <person name="Labadie K."/>
            <person name="Alberti A."/>
            <person name="Charles M."/>
            <person name="Arnaud D."/>
            <person name="Guo H."/>
            <person name="Daviaud C."/>
            <person name="Alamery S."/>
            <person name="Jabbari K."/>
            <person name="Zhao M."/>
            <person name="Edger P.P."/>
            <person name="Chelaifa H."/>
            <person name="Tack D."/>
            <person name="Lassalle G."/>
            <person name="Mestiri I."/>
            <person name="Schnel N."/>
            <person name="Le Paslier M.C."/>
            <person name="Fan G."/>
            <person name="Renault V."/>
            <person name="Bayer P.E."/>
            <person name="Golicz A.A."/>
            <person name="Manoli S."/>
            <person name="Lee T.H."/>
            <person name="Thi V.H."/>
            <person name="Chalabi S."/>
            <person name="Hu Q."/>
            <person name="Fan C."/>
            <person name="Tollenaere R."/>
            <person name="Lu Y."/>
            <person name="Battail C."/>
            <person name="Shen J."/>
            <person name="Sidebottom C.H."/>
            <person name="Wang X."/>
            <person name="Canaguier A."/>
            <person name="Chauveau A."/>
            <person name="Berard A."/>
            <person name="Deniot G."/>
            <person name="Guan M."/>
            <person name="Liu Z."/>
            <person name="Sun F."/>
            <person name="Lim Y.P."/>
            <person name="Lyons E."/>
            <person name="Town C.D."/>
            <person name="Bancroft I."/>
            <person name="Wang X."/>
            <person name="Meng J."/>
            <person name="Ma J."/>
            <person name="Pires J.C."/>
            <person name="King G.J."/>
            <person name="Brunel D."/>
            <person name="Delourme R."/>
            <person name="Renard M."/>
            <person name="Aury J.M."/>
            <person name="Adams K.L."/>
            <person name="Batley J."/>
            <person name="Snowdon R.J."/>
            <person name="Tost J."/>
            <person name="Edwards D."/>
            <person name="Zhou Y."/>
            <person name="Hua W."/>
            <person name="Sharpe A.G."/>
            <person name="Paterson A.H."/>
            <person name="Guan C."/>
            <person name="Wincker P."/>
        </authorList>
    </citation>
    <scope>NUCLEOTIDE SEQUENCE [LARGE SCALE GENOMIC DNA]</scope>
    <source>
        <strain evidence="5">cv. Darmor-bzh</strain>
    </source>
</reference>
<feature type="compositionally biased region" description="Low complexity" evidence="2">
    <location>
        <begin position="31"/>
        <end position="62"/>
    </location>
</feature>
<dbReference type="EMBL" id="LK032095">
    <property type="protein sequence ID" value="CDY19336.1"/>
    <property type="molecule type" value="Genomic_DNA"/>
</dbReference>
<feature type="compositionally biased region" description="Polar residues" evidence="2">
    <location>
        <begin position="18"/>
        <end position="30"/>
    </location>
</feature>
<dbReference type="Gene3D" id="1.25.10.10">
    <property type="entry name" value="Leucine-rich Repeat Variant"/>
    <property type="match status" value="3"/>
</dbReference>
<comment type="similarity">
    <text evidence="1">Belongs to the WAPL family.</text>
</comment>
<feature type="domain" description="Wings apart-like protein C-terminal" evidence="3">
    <location>
        <begin position="83"/>
        <end position="693"/>
    </location>
</feature>
<evidence type="ECO:0000259" key="3">
    <source>
        <dbReference type="Pfam" id="PF07814"/>
    </source>
</evidence>
<feature type="region of interest" description="Disordered" evidence="2">
    <location>
        <begin position="463"/>
        <end position="492"/>
    </location>
</feature>
<dbReference type="Proteomes" id="UP000028999">
    <property type="component" value="Unassembled WGS sequence"/>
</dbReference>
<feature type="compositionally biased region" description="Basic residues" evidence="2">
    <location>
        <begin position="559"/>
        <end position="570"/>
    </location>
</feature>
<evidence type="ECO:0000256" key="1">
    <source>
        <dbReference type="ARBA" id="ARBA00006854"/>
    </source>
</evidence>
<feature type="compositionally biased region" description="Polar residues" evidence="2">
    <location>
        <begin position="510"/>
        <end position="520"/>
    </location>
</feature>
<dbReference type="Gramene" id="CDY19336">
    <property type="protein sequence ID" value="CDY19336"/>
    <property type="gene ID" value="GSBRNA2T00008857001"/>
</dbReference>
<sequence length="916" mass="100747">MMERTYGRRKPGMPQRTLPDSLNDTVSQAEYLSSSSSPDIDPLDYSLLPFSSQDSWHSSSMSESREDYPRRAKRSRNGEGFTSTLLEAQEFGELMEHEDEVNFALDGLRNGQQVRIRRASLSSLLSICASQHQRRSLRAQGISQTIIDAILSLSLDDIPSNLAAATLFFLLTADGQDEHFMESPKCIKFLIKLLKPVVVTSAQGKPRSIGFNLLSLRKDVGPAQDAVKTNDPSSSVILSCVQELLVNCKEMRSADSYKAETTRPELSTKWVALLTMERACLSKISFDDTSGSVKKTGGNFKEKLRELGGLDAVLEVVMDCHAVMERWVECDTLSYQDKKDSLHKQTLMLLLKCLKIMENATFLSTDNQNHLLGFKKCLGSRESRMSFTELTISVIKMLSGLHLRGGVSSPHNVNPHCSIAGILVADRRVNNEVVTISSDTCSTVGSISTRNGSVSQRYQSIIDLDSPPSSTSGYQSSVSGNEPTKPTTRVGSSIAGSFAGRLASLGSDIARSTSRTSQVEEPSGKRNGKYSFLDENQDPFAFDLEDSKPSSKWALASVKQKKPRAQKKKGLNSQEESSGRDCSISLQVSSSTTNDIDEECLCLLSDCLLTAVKVLMNLTNDNAVGCRQVGGCGGLESMAELIAKHFPSFTRSPLFNEMDMTGSSQQKKDKHLTDQELDFLVAILGLLVNLVEKDGVNRSRLASASVPITKPEGLQESEQEMIPLLCSIFLTNQGSADTKEETTPFTLDDEEAVLEGEKEAEKMIVEAYSALLLAFLSTERSRLASASVPITKPERLQESEQEMIPLLCSIFLTNQGSADTKEETTPFTLDDEEAVLEGEKEAEKMIVEAYSALLLAFLSTESRSIRNSIKDYLPKRNLAILVPVLERFVAFHTTLNMIPPETHKAVMEVIESCKLP</sequence>
<dbReference type="Pfam" id="PF07814">
    <property type="entry name" value="WAPL"/>
    <property type="match status" value="1"/>
</dbReference>
<proteinExistence type="inferred from homology"/>
<dbReference type="STRING" id="3708.A0A078G1Y7"/>
<dbReference type="InterPro" id="IPR039874">
    <property type="entry name" value="WAPL"/>
</dbReference>
<dbReference type="OMA" id="SEQDMIP"/>
<accession>A0A078G1Y7</accession>
<feature type="compositionally biased region" description="Low complexity" evidence="2">
    <location>
        <begin position="466"/>
        <end position="480"/>
    </location>
</feature>
<feature type="region of interest" description="Disordered" evidence="2">
    <location>
        <begin position="555"/>
        <end position="584"/>
    </location>
</feature>
<name>A0A078G1Y7_BRANA</name>
<feature type="region of interest" description="Disordered" evidence="2">
    <location>
        <begin position="509"/>
        <end position="532"/>
    </location>
</feature>
<dbReference type="InterPro" id="IPR016024">
    <property type="entry name" value="ARM-type_fold"/>
</dbReference>
<gene>
    <name evidence="4" type="primary">BnaC05g08450D</name>
    <name evidence="4" type="ORF">GSBRNA2T00008857001</name>
</gene>
<evidence type="ECO:0000256" key="2">
    <source>
        <dbReference type="SAM" id="MobiDB-lite"/>
    </source>
</evidence>
<dbReference type="PANTHER" id="PTHR22100:SF13">
    <property type="entry name" value="WINGS APART-LIKE PROTEIN HOMOLOG"/>
    <property type="match status" value="1"/>
</dbReference>
<dbReference type="PaxDb" id="3708-A0A078G1Y7"/>
<dbReference type="InterPro" id="IPR011989">
    <property type="entry name" value="ARM-like"/>
</dbReference>
<dbReference type="FunFam" id="1.25.10.10:FF:000519">
    <property type="entry name" value="WAPL (Wings apart-like protein regulation of heterochromatin) protein"/>
    <property type="match status" value="1"/>
</dbReference>
<evidence type="ECO:0000313" key="5">
    <source>
        <dbReference type="Proteomes" id="UP000028999"/>
    </source>
</evidence>
<protein>
    <submittedName>
        <fullName evidence="4">BnaC05g08450D protein</fullName>
    </submittedName>
</protein>
<feature type="compositionally biased region" description="Polar residues" evidence="2">
    <location>
        <begin position="481"/>
        <end position="492"/>
    </location>
</feature>